<sequence>MIVAADKHELNLILYDDLFEDRFSKLKSFTLSNINATTIYFIIFDESIKLYQRLERLALLERISDESYWEIERLCNNLISPKMKSLKYLHLNFKWQLCTCGHCSYEHDTYVYLYFYELKERKISSHLETLIIGNISNEYYTTTTTTICFHALIEDLLPWLPELKTLIVNSINFEEYDYRQKSKEPSTTTTNSILPLNLKIYLNVMSFDKCAHLVYLIIHPNSPLPLKSLILNNQYGFYLCEHYLFFMFTNDRRSILSNLTLINCSSPEIFTIRDDFAKSMKLEYKDNKAKTICSMNFISQENIHCLLVERRLIDENEIKILAKQFPRVRYLELLFPLELLSYIPCFQTLFSITEKIEQRCFWSELIEFRTKIGYEQTSSIWCQHKLRYWLISNTDLKHWPNQFFTSYSDSMCSV</sequence>
<accession>A0A818DY45</accession>
<organism evidence="1 2">
    <name type="scientific">Rotaria socialis</name>
    <dbReference type="NCBI Taxonomy" id="392032"/>
    <lineage>
        <taxon>Eukaryota</taxon>
        <taxon>Metazoa</taxon>
        <taxon>Spiralia</taxon>
        <taxon>Gnathifera</taxon>
        <taxon>Rotifera</taxon>
        <taxon>Eurotatoria</taxon>
        <taxon>Bdelloidea</taxon>
        <taxon>Philodinida</taxon>
        <taxon>Philodinidae</taxon>
        <taxon>Rotaria</taxon>
    </lineage>
</organism>
<dbReference type="EMBL" id="CAJNYU010001600">
    <property type="protein sequence ID" value="CAF3451822.1"/>
    <property type="molecule type" value="Genomic_DNA"/>
</dbReference>
<evidence type="ECO:0000313" key="1">
    <source>
        <dbReference type="EMBL" id="CAF3451822.1"/>
    </source>
</evidence>
<gene>
    <name evidence="1" type="ORF">FME351_LOCUS13456</name>
</gene>
<dbReference type="AlphaFoldDB" id="A0A818DY45"/>
<name>A0A818DY45_9BILA</name>
<reference evidence="1" key="1">
    <citation type="submission" date="2021-02" db="EMBL/GenBank/DDBJ databases">
        <authorList>
            <person name="Nowell W R."/>
        </authorList>
    </citation>
    <scope>NUCLEOTIDE SEQUENCE</scope>
</reference>
<proteinExistence type="predicted"/>
<comment type="caution">
    <text evidence="1">The sequence shown here is derived from an EMBL/GenBank/DDBJ whole genome shotgun (WGS) entry which is preliminary data.</text>
</comment>
<evidence type="ECO:0000313" key="2">
    <source>
        <dbReference type="Proteomes" id="UP000663869"/>
    </source>
</evidence>
<dbReference type="Proteomes" id="UP000663869">
    <property type="component" value="Unassembled WGS sequence"/>
</dbReference>
<protein>
    <submittedName>
        <fullName evidence="1">Uncharacterized protein</fullName>
    </submittedName>
</protein>